<feature type="signal peptide" evidence="1">
    <location>
        <begin position="1"/>
        <end position="23"/>
    </location>
</feature>
<dbReference type="InterPro" id="IPR010496">
    <property type="entry name" value="AL/BT2_dom"/>
</dbReference>
<proteinExistence type="predicted"/>
<feature type="domain" description="3-keto-alpha-glucoside-1,2-lyase/3-keto-2-hydroxy-glucal hydratase" evidence="2">
    <location>
        <begin position="98"/>
        <end position="286"/>
    </location>
</feature>
<dbReference type="Proteomes" id="UP000240009">
    <property type="component" value="Unassembled WGS sequence"/>
</dbReference>
<accession>A0A2S8F631</accession>
<sequence length="303" mass="33654">MIRPTTIALTVTFLALFTTVCFAQTVEVEVEIKSVNPEKRTIIVDYNGKTTELDLSRKAVITIADEAAEYSALIPGDKAIVEYHKELAIVTKVAAAGSKQGGWRFYDTFNKGVDPQRAFVVSRDGRLVVNGNAGGFCISSLTEYSEYTFKVEFQFLEDNLKANPFIAIASTPPNPEAKDWTQQIPHGIEIKLNPKSVGEMVLPTEQFKVELPLGQLRDGRKVVPLRPAEMKSGEWNQLEITCDKHKNITVKVNDTKVNAVAKAESTTGHIVISPLNAEIHLRNPMLKIDEEEKPLPFDTIITE</sequence>
<comment type="caution">
    <text evidence="3">The sequence shown here is derived from an EMBL/GenBank/DDBJ whole genome shotgun (WGS) entry which is preliminary data.</text>
</comment>
<dbReference type="EMBL" id="PUIA01000057">
    <property type="protein sequence ID" value="PQO27593.1"/>
    <property type="molecule type" value="Genomic_DNA"/>
</dbReference>
<feature type="chain" id="PRO_5015392732" description="3-keto-alpha-glucoside-1,2-lyase/3-keto-2-hydroxy-glucal hydratase domain-containing protein" evidence="1">
    <location>
        <begin position="24"/>
        <end position="303"/>
    </location>
</feature>
<dbReference type="Pfam" id="PF06439">
    <property type="entry name" value="3keto-disac_hyd"/>
    <property type="match status" value="1"/>
</dbReference>
<reference evidence="3 4" key="1">
    <citation type="submission" date="2018-02" db="EMBL/GenBank/DDBJ databases">
        <title>Comparative genomes isolates from brazilian mangrove.</title>
        <authorList>
            <person name="Araujo J.E."/>
            <person name="Taketani R.G."/>
            <person name="Silva M.C.P."/>
            <person name="Loureco M.V."/>
            <person name="Andreote F.D."/>
        </authorList>
    </citation>
    <scope>NUCLEOTIDE SEQUENCE [LARGE SCALE GENOMIC DNA]</scope>
    <source>
        <strain evidence="3 4">HEX-2 MGV</strain>
    </source>
</reference>
<dbReference type="OrthoDB" id="259356at2"/>
<dbReference type="AlphaFoldDB" id="A0A2S8F631"/>
<evidence type="ECO:0000256" key="1">
    <source>
        <dbReference type="SAM" id="SignalP"/>
    </source>
</evidence>
<gene>
    <name evidence="3" type="ORF">C5Y96_18880</name>
</gene>
<dbReference type="Gene3D" id="2.60.120.560">
    <property type="entry name" value="Exo-inulinase, domain 1"/>
    <property type="match status" value="1"/>
</dbReference>
<name>A0A2S8F631_9BACT</name>
<evidence type="ECO:0000313" key="4">
    <source>
        <dbReference type="Proteomes" id="UP000240009"/>
    </source>
</evidence>
<dbReference type="GO" id="GO:0016787">
    <property type="term" value="F:hydrolase activity"/>
    <property type="evidence" value="ECO:0007669"/>
    <property type="project" value="InterPro"/>
</dbReference>
<keyword evidence="1" id="KW-0732">Signal</keyword>
<organism evidence="3 4">
    <name type="scientific">Blastopirellula marina</name>
    <dbReference type="NCBI Taxonomy" id="124"/>
    <lineage>
        <taxon>Bacteria</taxon>
        <taxon>Pseudomonadati</taxon>
        <taxon>Planctomycetota</taxon>
        <taxon>Planctomycetia</taxon>
        <taxon>Pirellulales</taxon>
        <taxon>Pirellulaceae</taxon>
        <taxon>Blastopirellula</taxon>
    </lineage>
</organism>
<protein>
    <recommendedName>
        <fullName evidence="2">3-keto-alpha-glucoside-1,2-lyase/3-keto-2-hydroxy-glucal hydratase domain-containing protein</fullName>
    </recommendedName>
</protein>
<evidence type="ECO:0000313" key="3">
    <source>
        <dbReference type="EMBL" id="PQO27593.1"/>
    </source>
</evidence>
<dbReference type="RefSeq" id="WP_105356512.1">
    <property type="nucleotide sequence ID" value="NZ_PUIA01000057.1"/>
</dbReference>
<evidence type="ECO:0000259" key="2">
    <source>
        <dbReference type="Pfam" id="PF06439"/>
    </source>
</evidence>